<protein>
    <submittedName>
        <fullName evidence="8">Glycosyl transferase, family 2</fullName>
    </submittedName>
</protein>
<dbReference type="PANTHER" id="PTHR48090">
    <property type="entry name" value="UNDECAPRENYL-PHOSPHATE 4-DEOXY-4-FORMAMIDO-L-ARABINOSE TRANSFERASE-RELATED"/>
    <property type="match status" value="1"/>
</dbReference>
<keyword evidence="2" id="KW-1003">Cell membrane</keyword>
<dbReference type="NCBIfam" id="TIGR00374">
    <property type="entry name" value="flippase-like domain"/>
    <property type="match status" value="1"/>
</dbReference>
<feature type="transmembrane region" description="Helical" evidence="6">
    <location>
        <begin position="331"/>
        <end position="347"/>
    </location>
</feature>
<dbReference type="InterPro" id="IPR001173">
    <property type="entry name" value="Glyco_trans_2-like"/>
</dbReference>
<evidence type="ECO:0000256" key="5">
    <source>
        <dbReference type="ARBA" id="ARBA00023136"/>
    </source>
</evidence>
<evidence type="ECO:0000256" key="4">
    <source>
        <dbReference type="ARBA" id="ARBA00022989"/>
    </source>
</evidence>
<dbReference type="STRING" id="456442.Mboo_1769"/>
<feature type="transmembrane region" description="Helical" evidence="6">
    <location>
        <begin position="367"/>
        <end position="389"/>
    </location>
</feature>
<evidence type="ECO:0000256" key="2">
    <source>
        <dbReference type="ARBA" id="ARBA00022475"/>
    </source>
</evidence>
<proteinExistence type="predicted"/>
<feature type="transmembrane region" description="Helical" evidence="6">
    <location>
        <begin position="549"/>
        <end position="570"/>
    </location>
</feature>
<keyword evidence="8" id="KW-0808">Transferase</keyword>
<organism evidence="8 9">
    <name type="scientific">Methanoregula boonei (strain DSM 21154 / JCM 14090 / 6A8)</name>
    <dbReference type="NCBI Taxonomy" id="456442"/>
    <lineage>
        <taxon>Archaea</taxon>
        <taxon>Methanobacteriati</taxon>
        <taxon>Methanobacteriota</taxon>
        <taxon>Stenosarchaea group</taxon>
        <taxon>Methanomicrobia</taxon>
        <taxon>Methanomicrobiales</taxon>
        <taxon>Methanoregulaceae</taxon>
        <taxon>Methanoregula</taxon>
    </lineage>
</organism>
<keyword evidence="5 6" id="KW-0472">Membrane</keyword>
<evidence type="ECO:0000313" key="8">
    <source>
        <dbReference type="EMBL" id="ABS56285.1"/>
    </source>
</evidence>
<evidence type="ECO:0000256" key="6">
    <source>
        <dbReference type="SAM" id="Phobius"/>
    </source>
</evidence>
<evidence type="ECO:0000256" key="1">
    <source>
        <dbReference type="ARBA" id="ARBA00004651"/>
    </source>
</evidence>
<dbReference type="HOGENOM" id="CLU_468994_0_0_2"/>
<name>A7I974_METB6</name>
<dbReference type="Gene3D" id="3.90.550.10">
    <property type="entry name" value="Spore Coat Polysaccharide Biosynthesis Protein SpsA, Chain A"/>
    <property type="match status" value="1"/>
</dbReference>
<evidence type="ECO:0000313" key="9">
    <source>
        <dbReference type="Proteomes" id="UP000002408"/>
    </source>
</evidence>
<feature type="transmembrane region" description="Helical" evidence="6">
    <location>
        <begin position="490"/>
        <end position="508"/>
    </location>
</feature>
<dbReference type="AlphaFoldDB" id="A7I974"/>
<dbReference type="GO" id="GO:0016740">
    <property type="term" value="F:transferase activity"/>
    <property type="evidence" value="ECO:0007669"/>
    <property type="project" value="UniProtKB-KW"/>
</dbReference>
<dbReference type="Proteomes" id="UP000002408">
    <property type="component" value="Chromosome"/>
</dbReference>
<keyword evidence="9" id="KW-1185">Reference proteome</keyword>
<dbReference type="GeneID" id="5410834"/>
<dbReference type="InterPro" id="IPR022791">
    <property type="entry name" value="L-PG_synthase/AglD"/>
</dbReference>
<sequence>MTSGNTYFVSCIVPARNEEGNITSVIAALTPVLQSVPIIRDYEIVVVDDNSTDSTGRLIDTLAQNDPHVRPVHRTTSPGFGNAIKAGMKEARGDILIPFMGDLSDNPHDIPRLVERIDEGYDVAYGSRFVEGGALNGYPKAKMIANRAFNNLVRLAFGIPFRDVTNAFKAYRREVIDEIGTDTLESIGFDLTVEIPIKAHILGFRSSEVPVQWTDRTAGEAKLKLSRNGSVYGKRFLNLFIHGNLVALKDLFRYFVKGSWLGIILALVFGLLILAFLFTLTGFSTIFSILATVSWPWIAASCIAILFSFVVRTWRWSVLLRSAGYVYPRDILFKCLMFSWFLNYILPARLGDIARAAALKTTSDAPFGMTLSTIVIERILDMITLALFLGVASMFVYKASFVYIEAGSFVIIAAMVLVLLMIYKYEETIIRLFERRIPSIRQSLVLLKKGLDEIATNPEAMVLCFILSIPVWLLEVSSIFFAARSVGYNLSFVYAATAGVVAFIVQALPLTPAGLGVQEASITGVLMLFSVPSALGMSIALVDHFARGLVIYIVGLIATIHIAFASRWFFRKNGKSDKELDKTHES</sequence>
<gene>
    <name evidence="8" type="ordered locus">Mboo_1769</name>
</gene>
<feature type="transmembrane region" description="Helical" evidence="6">
    <location>
        <begin position="460"/>
        <end position="483"/>
    </location>
</feature>
<feature type="transmembrane region" description="Helical" evidence="6">
    <location>
        <begin position="259"/>
        <end position="280"/>
    </location>
</feature>
<dbReference type="KEGG" id="mbn:Mboo_1769"/>
<reference evidence="9" key="1">
    <citation type="journal article" date="2015" name="Microbiology">
        <title>Genome of Methanoregula boonei 6A8 reveals adaptations to oligotrophic peatland environments.</title>
        <authorList>
            <person name="Braeuer S."/>
            <person name="Cadillo-Quiroz H."/>
            <person name="Kyrpides N."/>
            <person name="Woyke T."/>
            <person name="Goodwin L."/>
            <person name="Detter C."/>
            <person name="Podell S."/>
            <person name="Yavitt J.B."/>
            <person name="Zinder S.H."/>
        </authorList>
    </citation>
    <scope>NUCLEOTIDE SEQUENCE [LARGE SCALE GENOMIC DNA]</scope>
    <source>
        <strain evidence="9">DSM 21154 / JCM 14090 / 6A8</strain>
    </source>
</reference>
<evidence type="ECO:0000259" key="7">
    <source>
        <dbReference type="Pfam" id="PF00535"/>
    </source>
</evidence>
<dbReference type="eggNOG" id="arCOG00897">
    <property type="taxonomic scope" value="Archaea"/>
</dbReference>
<dbReference type="RefSeq" id="WP_012107333.1">
    <property type="nucleotide sequence ID" value="NC_009712.1"/>
</dbReference>
<dbReference type="EMBL" id="CP000780">
    <property type="protein sequence ID" value="ABS56285.1"/>
    <property type="molecule type" value="Genomic_DNA"/>
</dbReference>
<dbReference type="PANTHER" id="PTHR48090:SF7">
    <property type="entry name" value="RFBJ PROTEIN"/>
    <property type="match status" value="1"/>
</dbReference>
<comment type="subcellular location">
    <subcellularLocation>
        <location evidence="1">Cell membrane</location>
        <topology evidence="1">Multi-pass membrane protein</topology>
    </subcellularLocation>
</comment>
<dbReference type="GO" id="GO:0005886">
    <property type="term" value="C:plasma membrane"/>
    <property type="evidence" value="ECO:0007669"/>
    <property type="project" value="UniProtKB-SubCell"/>
</dbReference>
<dbReference type="Pfam" id="PF03706">
    <property type="entry name" value="LPG_synthase_TM"/>
    <property type="match status" value="1"/>
</dbReference>
<accession>A7I974</accession>
<dbReference type="CDD" id="cd04179">
    <property type="entry name" value="DPM_DPG-synthase_like"/>
    <property type="match status" value="1"/>
</dbReference>
<dbReference type="InterPro" id="IPR029044">
    <property type="entry name" value="Nucleotide-diphossugar_trans"/>
</dbReference>
<evidence type="ECO:0000256" key="3">
    <source>
        <dbReference type="ARBA" id="ARBA00022692"/>
    </source>
</evidence>
<dbReference type="SUPFAM" id="SSF53448">
    <property type="entry name" value="Nucleotide-diphospho-sugar transferases"/>
    <property type="match status" value="1"/>
</dbReference>
<feature type="transmembrane region" description="Helical" evidence="6">
    <location>
        <begin position="401"/>
        <end position="423"/>
    </location>
</feature>
<keyword evidence="4 6" id="KW-1133">Transmembrane helix</keyword>
<feature type="transmembrane region" description="Helical" evidence="6">
    <location>
        <begin position="286"/>
        <end position="311"/>
    </location>
</feature>
<dbReference type="CAZy" id="GT2">
    <property type="family name" value="Glycosyltransferase Family 2"/>
</dbReference>
<dbReference type="Pfam" id="PF00535">
    <property type="entry name" value="Glycos_transf_2"/>
    <property type="match status" value="1"/>
</dbReference>
<dbReference type="OrthoDB" id="46222at2157"/>
<feature type="domain" description="Glycosyltransferase 2-like" evidence="7">
    <location>
        <begin position="10"/>
        <end position="180"/>
    </location>
</feature>
<keyword evidence="3 6" id="KW-0812">Transmembrane</keyword>
<feature type="transmembrane region" description="Helical" evidence="6">
    <location>
        <begin position="520"/>
        <end position="542"/>
    </location>
</feature>
<dbReference type="InterPro" id="IPR050256">
    <property type="entry name" value="Glycosyltransferase_2"/>
</dbReference>